<dbReference type="PROSITE" id="PS50903">
    <property type="entry name" value="RUBREDOXIN_LIKE"/>
    <property type="match status" value="1"/>
</dbReference>
<evidence type="ECO:0000256" key="6">
    <source>
        <dbReference type="ARBA" id="ARBA00022630"/>
    </source>
</evidence>
<dbReference type="InterPro" id="IPR036188">
    <property type="entry name" value="FAD/NAD-bd_sf"/>
</dbReference>
<dbReference type="GO" id="GO:0016651">
    <property type="term" value="F:oxidoreductase activity, acting on NAD(P)H"/>
    <property type="evidence" value="ECO:0007669"/>
    <property type="project" value="UniProtKB-ARBA"/>
</dbReference>
<name>A0A1I0VUB3_9CLOT</name>
<feature type="domain" description="Flavodoxin-like" evidence="10">
    <location>
        <begin position="256"/>
        <end position="395"/>
    </location>
</feature>
<dbReference type="Proteomes" id="UP000198619">
    <property type="component" value="Unassembled WGS sequence"/>
</dbReference>
<evidence type="ECO:0000256" key="7">
    <source>
        <dbReference type="ARBA" id="ARBA00022827"/>
    </source>
</evidence>
<evidence type="ECO:0000256" key="4">
    <source>
        <dbReference type="ARBA" id="ARBA00007121"/>
    </source>
</evidence>
<dbReference type="InterPro" id="IPR023753">
    <property type="entry name" value="FAD/NAD-binding_dom"/>
</dbReference>
<dbReference type="Pfam" id="PF21349">
    <property type="entry name" value="RUBY_RBDX"/>
    <property type="match status" value="1"/>
</dbReference>
<evidence type="ECO:0000256" key="5">
    <source>
        <dbReference type="ARBA" id="ARBA00022448"/>
    </source>
</evidence>
<dbReference type="Pfam" id="PF07992">
    <property type="entry name" value="Pyr_redox_2"/>
    <property type="match status" value="1"/>
</dbReference>
<dbReference type="SMART" id="SM00849">
    <property type="entry name" value="Lactamase_B"/>
    <property type="match status" value="1"/>
</dbReference>
<dbReference type="InterPro" id="IPR051285">
    <property type="entry name" value="NADH_oxidoreductase_modular"/>
</dbReference>
<dbReference type="GO" id="GO:0010181">
    <property type="term" value="F:FMN binding"/>
    <property type="evidence" value="ECO:0007669"/>
    <property type="project" value="InterPro"/>
</dbReference>
<dbReference type="SUPFAM" id="SSF52218">
    <property type="entry name" value="Flavoproteins"/>
    <property type="match status" value="1"/>
</dbReference>
<dbReference type="OrthoDB" id="9807946at2"/>
<dbReference type="Gene3D" id="3.30.390.30">
    <property type="match status" value="1"/>
</dbReference>
<keyword evidence="8" id="KW-0249">Electron transport</keyword>
<comment type="cofactor">
    <cofactor evidence="2">
        <name>Fe(3+)</name>
        <dbReference type="ChEBI" id="CHEBI:29034"/>
    </cofactor>
</comment>
<dbReference type="SUPFAM" id="SSF56281">
    <property type="entry name" value="Metallo-hydrolase/oxidoreductase"/>
    <property type="match status" value="1"/>
</dbReference>
<dbReference type="InterPro" id="IPR048574">
    <property type="entry name" value="RUBY_RBDX"/>
</dbReference>
<comment type="similarity">
    <text evidence="4">In the N-terminal section; belongs to the zinc metallo-hydrolase group 3 family.</text>
</comment>
<dbReference type="InterPro" id="IPR041575">
    <property type="entry name" value="Rubredoxin_C"/>
</dbReference>
<evidence type="ECO:0000313" key="12">
    <source>
        <dbReference type="EMBL" id="SFA79543.1"/>
    </source>
</evidence>
<proteinExistence type="inferred from homology"/>
<dbReference type="InterPro" id="IPR036866">
    <property type="entry name" value="RibonucZ/Hydroxyglut_hydro"/>
</dbReference>
<dbReference type="Pfam" id="PF19583">
    <property type="entry name" value="ODP"/>
    <property type="match status" value="1"/>
</dbReference>
<comment type="cofactor">
    <cofactor evidence="3">
        <name>FAD</name>
        <dbReference type="ChEBI" id="CHEBI:57692"/>
    </cofactor>
</comment>
<dbReference type="Gene3D" id="3.50.50.60">
    <property type="entry name" value="FAD/NAD(P)-binding domain"/>
    <property type="match status" value="2"/>
</dbReference>
<evidence type="ECO:0000256" key="9">
    <source>
        <dbReference type="ARBA" id="ARBA00023004"/>
    </source>
</evidence>
<dbReference type="InterPro" id="IPR029039">
    <property type="entry name" value="Flavoprotein-like_sf"/>
</dbReference>
<gene>
    <name evidence="12" type="ORF">SAMN04488528_100311</name>
</gene>
<dbReference type="SUPFAM" id="SSF51905">
    <property type="entry name" value="FAD/NAD(P)-binding domain"/>
    <property type="match status" value="2"/>
</dbReference>
<dbReference type="Pfam" id="PF18267">
    <property type="entry name" value="Rubredoxin_C"/>
    <property type="match status" value="1"/>
</dbReference>
<dbReference type="AlphaFoldDB" id="A0A1I0VUB3"/>
<keyword evidence="9" id="KW-0408">Iron</keyword>
<protein>
    <submittedName>
        <fullName evidence="12">Flavorubredoxin</fullName>
    </submittedName>
</protein>
<dbReference type="CDD" id="cd07709">
    <property type="entry name" value="flavodiiron_proteins_MBL-fold"/>
    <property type="match status" value="1"/>
</dbReference>
<keyword evidence="13" id="KW-1185">Reference proteome</keyword>
<dbReference type="GO" id="GO:0005506">
    <property type="term" value="F:iron ion binding"/>
    <property type="evidence" value="ECO:0007669"/>
    <property type="project" value="InterPro"/>
</dbReference>
<evidence type="ECO:0000256" key="8">
    <source>
        <dbReference type="ARBA" id="ARBA00022982"/>
    </source>
</evidence>
<evidence type="ECO:0000313" key="13">
    <source>
        <dbReference type="Proteomes" id="UP000198619"/>
    </source>
</evidence>
<dbReference type="RefSeq" id="WP_090038504.1">
    <property type="nucleotide sequence ID" value="NZ_FOKI01000003.1"/>
</dbReference>
<dbReference type="Gene3D" id="3.40.50.360">
    <property type="match status" value="1"/>
</dbReference>
<dbReference type="PRINTS" id="PR00368">
    <property type="entry name" value="FADPNR"/>
</dbReference>
<dbReference type="Pfam" id="PF00258">
    <property type="entry name" value="Flavodoxin_1"/>
    <property type="match status" value="1"/>
</dbReference>
<keyword evidence="7" id="KW-0274">FAD</keyword>
<dbReference type="PRINTS" id="PR00411">
    <property type="entry name" value="PNDRDTASEI"/>
</dbReference>
<organism evidence="12 13">
    <name type="scientific">Clostridium frigidicarnis</name>
    <dbReference type="NCBI Taxonomy" id="84698"/>
    <lineage>
        <taxon>Bacteria</taxon>
        <taxon>Bacillati</taxon>
        <taxon>Bacillota</taxon>
        <taxon>Clostridia</taxon>
        <taxon>Eubacteriales</taxon>
        <taxon>Clostridiaceae</taxon>
        <taxon>Clostridium</taxon>
    </lineage>
</organism>
<evidence type="ECO:0000259" key="10">
    <source>
        <dbReference type="PROSITE" id="PS50902"/>
    </source>
</evidence>
<evidence type="ECO:0000256" key="3">
    <source>
        <dbReference type="ARBA" id="ARBA00001974"/>
    </source>
</evidence>
<dbReference type="InterPro" id="IPR008254">
    <property type="entry name" value="Flavodoxin/NO_synth"/>
</dbReference>
<dbReference type="InterPro" id="IPR001279">
    <property type="entry name" value="Metallo-B-lactamas"/>
</dbReference>
<comment type="cofactor">
    <cofactor evidence="1">
        <name>Fe cation</name>
        <dbReference type="ChEBI" id="CHEBI:24875"/>
    </cofactor>
</comment>
<reference evidence="12 13" key="1">
    <citation type="submission" date="2016-10" db="EMBL/GenBank/DDBJ databases">
        <authorList>
            <person name="de Groot N.N."/>
        </authorList>
    </citation>
    <scope>NUCLEOTIDE SEQUENCE [LARGE SCALE GENOMIC DNA]</scope>
    <source>
        <strain evidence="12 13">DSM 12271</strain>
    </source>
</reference>
<accession>A0A1I0VUB3</accession>
<keyword evidence="6" id="KW-0285">Flavoprotein</keyword>
<evidence type="ECO:0000256" key="2">
    <source>
        <dbReference type="ARBA" id="ARBA00001965"/>
    </source>
</evidence>
<dbReference type="Gene3D" id="2.20.28.10">
    <property type="match status" value="1"/>
</dbReference>
<dbReference type="PANTHER" id="PTHR32145">
    <property type="entry name" value="DIFLAVIN FLAVOPROTEIN A 2-RELATED"/>
    <property type="match status" value="1"/>
</dbReference>
<dbReference type="SUPFAM" id="SSF57802">
    <property type="entry name" value="Rubredoxin-like"/>
    <property type="match status" value="1"/>
</dbReference>
<evidence type="ECO:0000256" key="1">
    <source>
        <dbReference type="ARBA" id="ARBA00001962"/>
    </source>
</evidence>
<dbReference type="InterPro" id="IPR016156">
    <property type="entry name" value="FAD/NAD-linked_Rdtase_dimer_sf"/>
</dbReference>
<sequence length="863" mass="96059">MKSLEIKKDIYWVGALDPNLRIFDIIMYTPYGTTYNSYVVKGSEKTAVFETVKAEFFDEYIERLKTLDIDINKIDYIIVDHTEPDHAGSVSKLLELSPKAKIVGSETAIEFMKDIMNKDFSYITVGDGDTLSLGNKTLKFISAPLLHWPDSMYTYVPEDNMLFTCDSFGSHYSSKNVFNDLIENREHYMDALKYYFDCIMGPFKPYVLKAIDKIKDLKIDVICPGHGPVLRENPWEIVDIYKNWSTPESSSEKDKVTISYVSAYGYTKEIANEIAKGIKSQGDFDIKLYDIIHHEIDDILKDINESSGILFGSPTINSDLLEPIRDILTKLNPLVHGGKVAGAFGSFGWSGEAVPNMENRLKELRMDMALPSVKVKFKPSEEDFKTAFNYGEAFAQKLLSKKTPSNGKQIKNRLWKCVVCGEIFEESEPPEVCIVCGATKESFVEVKSDDTGFRLETDENFVILGNGIAGFKAASNIRLRNKTASITMISKERAKTYYRPQLSDIISEEIDPSKFYVAQDNWFKDNNISEILGASVEKIDSENKKLIFDNKDSISYDKLILANGSYNFIPPTKVTGLSKDLTINSNNYFEVSGVHTIKYLDDVTKLKAALKVSKKAVIIGGGLLGLEAAEEINSLGINTTVVEFSKRLLPRQLDTEGSNIFKSITDKSLIKILLDSSASEILTKNNKVCGIKLSTGEIIETDIVLFSVGIRSNIDIAKDANIDCNRGILVNSKMETSIKDIYACGDVSELNGIVFGNWPAATEMGRVAGSNAANDTVEFQGFVSSVVFTGLNTEVFCAGIIDFDGEGFKTLSFKGNGKYQKLFFKNNILVGGLLVGDVSKSSSIIISMENQKTFEEILESDII</sequence>
<feature type="domain" description="Rubredoxin-like" evidence="11">
    <location>
        <begin position="412"/>
        <end position="446"/>
    </location>
</feature>
<dbReference type="CDD" id="cd00350">
    <property type="entry name" value="rubredoxin_like"/>
    <property type="match status" value="1"/>
</dbReference>
<dbReference type="STRING" id="84698.SAMN04488528_100311"/>
<dbReference type="Gene3D" id="3.60.15.10">
    <property type="entry name" value="Ribonuclease Z/Hydroxyacylglutathione hydrolase-like"/>
    <property type="match status" value="1"/>
</dbReference>
<dbReference type="InterPro" id="IPR045761">
    <property type="entry name" value="ODP_dom"/>
</dbReference>
<keyword evidence="5" id="KW-0813">Transport</keyword>
<dbReference type="PROSITE" id="PS50902">
    <property type="entry name" value="FLAVODOXIN_LIKE"/>
    <property type="match status" value="1"/>
</dbReference>
<dbReference type="PANTHER" id="PTHR32145:SF11">
    <property type="entry name" value="DIFLAVIN FLAVOPROTEIN A 2-RELATED"/>
    <property type="match status" value="1"/>
</dbReference>
<dbReference type="EMBL" id="FOKI01000003">
    <property type="protein sequence ID" value="SFA79543.1"/>
    <property type="molecule type" value="Genomic_DNA"/>
</dbReference>
<dbReference type="InterPro" id="IPR024934">
    <property type="entry name" value="Rubredoxin-like_dom"/>
</dbReference>
<evidence type="ECO:0000259" key="11">
    <source>
        <dbReference type="PROSITE" id="PS50903"/>
    </source>
</evidence>